<dbReference type="AlphaFoldDB" id="M5EV21"/>
<name>M5EV21_9HYPH</name>
<protein>
    <submittedName>
        <fullName evidence="1">Uncharacterized protein</fullName>
    </submittedName>
</protein>
<dbReference type="STRING" id="1297569.MESS2_650003"/>
<evidence type="ECO:0000313" key="2">
    <source>
        <dbReference type="Proteomes" id="UP000012062"/>
    </source>
</evidence>
<accession>M5EV21</accession>
<dbReference type="RefSeq" id="WP_008876656.1">
    <property type="nucleotide sequence ID" value="NZ_CAUM01000134.1"/>
</dbReference>
<gene>
    <name evidence="1" type="ORF">MESS2_650003</name>
</gene>
<comment type="caution">
    <text evidence="1">The sequence shown here is derived from an EMBL/GenBank/DDBJ whole genome shotgun (WGS) entry which is preliminary data.</text>
</comment>
<proteinExistence type="predicted"/>
<dbReference type="Proteomes" id="UP000012062">
    <property type="component" value="Unassembled WGS sequence"/>
</dbReference>
<keyword evidence="2" id="KW-1185">Reference proteome</keyword>
<evidence type="ECO:0000313" key="1">
    <source>
        <dbReference type="EMBL" id="CCV07778.1"/>
    </source>
</evidence>
<organism evidence="1 2">
    <name type="scientific">Mesorhizobium metallidurans STM 2683</name>
    <dbReference type="NCBI Taxonomy" id="1297569"/>
    <lineage>
        <taxon>Bacteria</taxon>
        <taxon>Pseudomonadati</taxon>
        <taxon>Pseudomonadota</taxon>
        <taxon>Alphaproteobacteria</taxon>
        <taxon>Hyphomicrobiales</taxon>
        <taxon>Phyllobacteriaceae</taxon>
        <taxon>Mesorhizobium</taxon>
    </lineage>
</organism>
<sequence length="55" mass="6179">MVVKSVRTGKSSGYDIAIFHFGKFFLIRLDGIFIRPYCPAIARGEADEGQTDDRL</sequence>
<reference evidence="1 2" key="1">
    <citation type="submission" date="2013-02" db="EMBL/GenBank/DDBJ databases">
        <authorList>
            <person name="Genoscope - CEA"/>
        </authorList>
    </citation>
    <scope>NUCLEOTIDE SEQUENCE [LARGE SCALE GENOMIC DNA]</scope>
    <source>
        <strain evidence="1 2">STM 2683</strain>
    </source>
</reference>
<dbReference type="EMBL" id="CAUM01000134">
    <property type="protein sequence ID" value="CCV07778.1"/>
    <property type="molecule type" value="Genomic_DNA"/>
</dbReference>